<dbReference type="GO" id="GO:0006352">
    <property type="term" value="P:DNA-templated transcription initiation"/>
    <property type="evidence" value="ECO:0007669"/>
    <property type="project" value="InterPro"/>
</dbReference>
<dbReference type="InterPro" id="IPR007627">
    <property type="entry name" value="RNA_pol_sigma70_r2"/>
</dbReference>
<keyword evidence="4" id="KW-0804">Transcription</keyword>
<reference evidence="8 9" key="1">
    <citation type="submission" date="2019-06" db="EMBL/GenBank/DDBJ databases">
        <title>Amycolatopsis alkalitolerans sp. nov., isolated from Gastrodia elata Blume.</title>
        <authorList>
            <person name="Narsing Rao M.P."/>
            <person name="Li W.J."/>
        </authorList>
    </citation>
    <scope>NUCLEOTIDE SEQUENCE [LARGE SCALE GENOMIC DNA]</scope>
    <source>
        <strain evidence="8 9">SYSUP0005</strain>
    </source>
</reference>
<dbReference type="InterPro" id="IPR014284">
    <property type="entry name" value="RNA_pol_sigma-70_dom"/>
</dbReference>
<dbReference type="Gene3D" id="1.10.1740.10">
    <property type="match status" value="1"/>
</dbReference>
<dbReference type="GO" id="GO:0003677">
    <property type="term" value="F:DNA binding"/>
    <property type="evidence" value="ECO:0007669"/>
    <property type="project" value="UniProtKB-KW"/>
</dbReference>
<dbReference type="OrthoDB" id="9799825at2"/>
<evidence type="ECO:0000259" key="7">
    <source>
        <dbReference type="Pfam" id="PF04545"/>
    </source>
</evidence>
<gene>
    <name evidence="8" type="ORF">FG385_01025</name>
</gene>
<dbReference type="Pfam" id="PF04542">
    <property type="entry name" value="Sigma70_r2"/>
    <property type="match status" value="1"/>
</dbReference>
<name>A0A5C4MBC6_9PSEU</name>
<dbReference type="Pfam" id="PF04545">
    <property type="entry name" value="Sigma70_r4"/>
    <property type="match status" value="1"/>
</dbReference>
<feature type="compositionally biased region" description="Low complexity" evidence="5">
    <location>
        <begin position="266"/>
        <end position="287"/>
    </location>
</feature>
<protein>
    <submittedName>
        <fullName evidence="8">Sigma-70 family RNA polymerase sigma factor</fullName>
    </submittedName>
</protein>
<dbReference type="Gene3D" id="1.20.140.160">
    <property type="match status" value="1"/>
</dbReference>
<dbReference type="GO" id="GO:0016987">
    <property type="term" value="F:sigma factor activity"/>
    <property type="evidence" value="ECO:0007669"/>
    <property type="project" value="UniProtKB-KW"/>
</dbReference>
<evidence type="ECO:0000256" key="5">
    <source>
        <dbReference type="SAM" id="MobiDB-lite"/>
    </source>
</evidence>
<keyword evidence="3" id="KW-0238">DNA-binding</keyword>
<feature type="compositionally biased region" description="Pro residues" evidence="5">
    <location>
        <begin position="302"/>
        <end position="311"/>
    </location>
</feature>
<dbReference type="NCBIfam" id="TIGR02937">
    <property type="entry name" value="sigma70-ECF"/>
    <property type="match status" value="1"/>
</dbReference>
<keyword evidence="2" id="KW-0731">Sigma factor</keyword>
<dbReference type="AlphaFoldDB" id="A0A5C4MBC6"/>
<evidence type="ECO:0000259" key="6">
    <source>
        <dbReference type="Pfam" id="PF04542"/>
    </source>
</evidence>
<evidence type="ECO:0000256" key="1">
    <source>
        <dbReference type="ARBA" id="ARBA00023015"/>
    </source>
</evidence>
<evidence type="ECO:0000256" key="4">
    <source>
        <dbReference type="ARBA" id="ARBA00023163"/>
    </source>
</evidence>
<feature type="region of interest" description="Disordered" evidence="5">
    <location>
        <begin position="228"/>
        <end position="250"/>
    </location>
</feature>
<dbReference type="InterPro" id="IPR013325">
    <property type="entry name" value="RNA_pol_sigma_r2"/>
</dbReference>
<proteinExistence type="predicted"/>
<dbReference type="SUPFAM" id="SSF88659">
    <property type="entry name" value="Sigma3 and sigma4 domains of RNA polymerase sigma factors"/>
    <property type="match status" value="2"/>
</dbReference>
<evidence type="ECO:0000313" key="9">
    <source>
        <dbReference type="Proteomes" id="UP000305546"/>
    </source>
</evidence>
<keyword evidence="9" id="KW-1185">Reference proteome</keyword>
<sequence length="311" mass="34242">MDSEAEDLIRAHLPWVHHMVAELTARIPRHVDRDDLTSVALLALVSSAHAYERDRGVPFARFAAARVRGAMLDELRALDGASRMARRLARQVNAGRESLTALLGRTPKARELAHYLNLPLIEMDAALHEVHQATSVRLEDFTADLAANLLPDEAPGPEEIALHEERIRGLREAIARLPPRNRRIVVECLLHERPKSELAAELSISRPRVSQLCANAIDRLRATLCDGPGSENTRSVDTRCLNGPDPPPIKTTYPAVTDRRRTWVSKSAIPAASSPARTWTPTSSRTSRCPKAPVPDGGWISPPVPPPGRPE</sequence>
<dbReference type="PANTHER" id="PTHR30385">
    <property type="entry name" value="SIGMA FACTOR F FLAGELLAR"/>
    <property type="match status" value="1"/>
</dbReference>
<feature type="domain" description="RNA polymerase sigma-70 region 4" evidence="7">
    <location>
        <begin position="173"/>
        <end position="222"/>
    </location>
</feature>
<organism evidence="8 9">
    <name type="scientific">Amycolatopsis alkalitolerans</name>
    <dbReference type="NCBI Taxonomy" id="2547244"/>
    <lineage>
        <taxon>Bacteria</taxon>
        <taxon>Bacillati</taxon>
        <taxon>Actinomycetota</taxon>
        <taxon>Actinomycetes</taxon>
        <taxon>Pseudonocardiales</taxon>
        <taxon>Pseudonocardiaceae</taxon>
        <taxon>Amycolatopsis</taxon>
    </lineage>
</organism>
<feature type="domain" description="RNA polymerase sigma-70 region 2" evidence="6">
    <location>
        <begin position="8"/>
        <end position="77"/>
    </location>
</feature>
<dbReference type="PANTHER" id="PTHR30385:SF7">
    <property type="entry name" value="RNA POLYMERASE SIGMA FACTOR FLIA"/>
    <property type="match status" value="1"/>
</dbReference>
<feature type="region of interest" description="Disordered" evidence="5">
    <location>
        <begin position="266"/>
        <end position="311"/>
    </location>
</feature>
<dbReference type="InterPro" id="IPR007630">
    <property type="entry name" value="RNA_pol_sigma70_r4"/>
</dbReference>
<keyword evidence="1" id="KW-0805">Transcription regulation</keyword>
<dbReference type="EMBL" id="VDFW01000001">
    <property type="protein sequence ID" value="TNC29580.1"/>
    <property type="molecule type" value="Genomic_DNA"/>
</dbReference>
<dbReference type="SUPFAM" id="SSF88946">
    <property type="entry name" value="Sigma2 domain of RNA polymerase sigma factors"/>
    <property type="match status" value="1"/>
</dbReference>
<evidence type="ECO:0000313" key="8">
    <source>
        <dbReference type="EMBL" id="TNC29580.1"/>
    </source>
</evidence>
<dbReference type="Proteomes" id="UP000305546">
    <property type="component" value="Unassembled WGS sequence"/>
</dbReference>
<accession>A0A5C4MBC6</accession>
<comment type="caution">
    <text evidence="8">The sequence shown here is derived from an EMBL/GenBank/DDBJ whole genome shotgun (WGS) entry which is preliminary data.</text>
</comment>
<dbReference type="InterPro" id="IPR013324">
    <property type="entry name" value="RNA_pol_sigma_r3/r4-like"/>
</dbReference>
<dbReference type="RefSeq" id="WP_139094651.1">
    <property type="nucleotide sequence ID" value="NZ_VDFW01000001.1"/>
</dbReference>
<evidence type="ECO:0000256" key="3">
    <source>
        <dbReference type="ARBA" id="ARBA00023125"/>
    </source>
</evidence>
<evidence type="ECO:0000256" key="2">
    <source>
        <dbReference type="ARBA" id="ARBA00023082"/>
    </source>
</evidence>